<organism evidence="1 2">
    <name type="scientific">Cardiocondyla obscurior</name>
    <dbReference type="NCBI Taxonomy" id="286306"/>
    <lineage>
        <taxon>Eukaryota</taxon>
        <taxon>Metazoa</taxon>
        <taxon>Ecdysozoa</taxon>
        <taxon>Arthropoda</taxon>
        <taxon>Hexapoda</taxon>
        <taxon>Insecta</taxon>
        <taxon>Pterygota</taxon>
        <taxon>Neoptera</taxon>
        <taxon>Endopterygota</taxon>
        <taxon>Hymenoptera</taxon>
        <taxon>Apocrita</taxon>
        <taxon>Aculeata</taxon>
        <taxon>Formicoidea</taxon>
        <taxon>Formicidae</taxon>
        <taxon>Myrmicinae</taxon>
        <taxon>Cardiocondyla</taxon>
    </lineage>
</organism>
<gene>
    <name evidence="1" type="ORF">PUN28_000446</name>
</gene>
<evidence type="ECO:0000313" key="1">
    <source>
        <dbReference type="EMBL" id="KAL0132703.1"/>
    </source>
</evidence>
<sequence length="132" mass="15118">MRKQAVEEITLARPHDYEWPKVLRAITFSASKLSRSIGGNRLDRQPGVVSLTRAIFRSNLYEPPGFYLRKTPVMKYCPRIARARRMPFSIVAERERIPRKRSGVSPCARCISIRSSITLVDIITKIYIIKGA</sequence>
<dbReference type="AlphaFoldDB" id="A0AAW2GZV1"/>
<evidence type="ECO:0000313" key="2">
    <source>
        <dbReference type="Proteomes" id="UP001430953"/>
    </source>
</evidence>
<comment type="caution">
    <text evidence="1">The sequence shown here is derived from an EMBL/GenBank/DDBJ whole genome shotgun (WGS) entry which is preliminary data.</text>
</comment>
<keyword evidence="2" id="KW-1185">Reference proteome</keyword>
<proteinExistence type="predicted"/>
<accession>A0AAW2GZV1</accession>
<dbReference type="EMBL" id="JADYXP020000001">
    <property type="protein sequence ID" value="KAL0132703.1"/>
    <property type="molecule type" value="Genomic_DNA"/>
</dbReference>
<dbReference type="Proteomes" id="UP001430953">
    <property type="component" value="Unassembled WGS sequence"/>
</dbReference>
<name>A0AAW2GZV1_9HYME</name>
<protein>
    <submittedName>
        <fullName evidence="1">Uncharacterized protein</fullName>
    </submittedName>
</protein>
<reference evidence="1 2" key="1">
    <citation type="submission" date="2023-03" db="EMBL/GenBank/DDBJ databases">
        <title>High recombination rates correlate with genetic variation in Cardiocondyla obscurior ants.</title>
        <authorList>
            <person name="Errbii M."/>
        </authorList>
    </citation>
    <scope>NUCLEOTIDE SEQUENCE [LARGE SCALE GENOMIC DNA]</scope>
    <source>
        <strain evidence="1">Alpha-2009</strain>
        <tissue evidence="1">Whole body</tissue>
    </source>
</reference>